<evidence type="ECO:0000313" key="2">
    <source>
        <dbReference type="Proteomes" id="UP001286313"/>
    </source>
</evidence>
<accession>A0AAE1BIX4</accession>
<sequence>MEVVKVYGQNIRVRFQEEEKEEEDRPRVCVPLFHRWVCPTAPSDWLSQPRPVSHPQCVTKLLLVLWRRSRSCKVCRPSLLHIQHSLVHTRSFFPRVTTSPNDIYNELFQHDWTVKITLVCARNVEGGEEKEI</sequence>
<dbReference type="Proteomes" id="UP001286313">
    <property type="component" value="Unassembled WGS sequence"/>
</dbReference>
<reference evidence="1" key="1">
    <citation type="submission" date="2023-10" db="EMBL/GenBank/DDBJ databases">
        <title>Genome assemblies of two species of porcelain crab, Petrolisthes cinctipes and Petrolisthes manimaculis (Anomura: Porcellanidae).</title>
        <authorList>
            <person name="Angst P."/>
        </authorList>
    </citation>
    <scope>NUCLEOTIDE SEQUENCE</scope>
    <source>
        <strain evidence="1">PB745_01</strain>
        <tissue evidence="1">Gill</tissue>
    </source>
</reference>
<keyword evidence="2" id="KW-1185">Reference proteome</keyword>
<organism evidence="1 2">
    <name type="scientific">Petrolisthes cinctipes</name>
    <name type="common">Flat porcelain crab</name>
    <dbReference type="NCBI Taxonomy" id="88211"/>
    <lineage>
        <taxon>Eukaryota</taxon>
        <taxon>Metazoa</taxon>
        <taxon>Ecdysozoa</taxon>
        <taxon>Arthropoda</taxon>
        <taxon>Crustacea</taxon>
        <taxon>Multicrustacea</taxon>
        <taxon>Malacostraca</taxon>
        <taxon>Eumalacostraca</taxon>
        <taxon>Eucarida</taxon>
        <taxon>Decapoda</taxon>
        <taxon>Pleocyemata</taxon>
        <taxon>Anomura</taxon>
        <taxon>Galatheoidea</taxon>
        <taxon>Porcellanidae</taxon>
        <taxon>Petrolisthes</taxon>
    </lineage>
</organism>
<proteinExistence type="predicted"/>
<gene>
    <name evidence="1" type="ORF">Pcinc_041746</name>
</gene>
<evidence type="ECO:0000313" key="1">
    <source>
        <dbReference type="EMBL" id="KAK3851616.1"/>
    </source>
</evidence>
<dbReference type="AlphaFoldDB" id="A0AAE1BIX4"/>
<protein>
    <submittedName>
        <fullName evidence="1">Uncharacterized protein</fullName>
    </submittedName>
</protein>
<name>A0AAE1BIX4_PETCI</name>
<comment type="caution">
    <text evidence="1">The sequence shown here is derived from an EMBL/GenBank/DDBJ whole genome shotgun (WGS) entry which is preliminary data.</text>
</comment>
<dbReference type="EMBL" id="JAWQEG010007814">
    <property type="protein sequence ID" value="KAK3851616.1"/>
    <property type="molecule type" value="Genomic_DNA"/>
</dbReference>